<dbReference type="InterPro" id="IPR036322">
    <property type="entry name" value="WD40_repeat_dom_sf"/>
</dbReference>
<dbReference type="AlphaFoldDB" id="A0A1B6EQF8"/>
<dbReference type="SUPFAM" id="SSF50978">
    <property type="entry name" value="WD40 repeat-like"/>
    <property type="match status" value="1"/>
</dbReference>
<gene>
    <name evidence="1" type="ORF">g.18326</name>
</gene>
<reference evidence="1" key="1">
    <citation type="submission" date="2015-11" db="EMBL/GenBank/DDBJ databases">
        <title>De novo transcriptome assembly of four potential Pierce s Disease insect vectors from Arizona vineyards.</title>
        <authorList>
            <person name="Tassone E.E."/>
        </authorList>
    </citation>
    <scope>NUCLEOTIDE SEQUENCE</scope>
</reference>
<evidence type="ECO:0000313" key="1">
    <source>
        <dbReference type="EMBL" id="JAS40182.1"/>
    </source>
</evidence>
<accession>A0A1B6EQF8</accession>
<feature type="non-terminal residue" evidence="1">
    <location>
        <position position="424"/>
    </location>
</feature>
<protein>
    <submittedName>
        <fullName evidence="1">Uncharacterized protein</fullName>
    </submittedName>
</protein>
<dbReference type="EMBL" id="GECZ01029587">
    <property type="protein sequence ID" value="JAS40182.1"/>
    <property type="molecule type" value="Transcribed_RNA"/>
</dbReference>
<name>A0A1B6EQF8_9HEMI</name>
<organism evidence="1">
    <name type="scientific">Cuerna arida</name>
    <dbReference type="NCBI Taxonomy" id="1464854"/>
    <lineage>
        <taxon>Eukaryota</taxon>
        <taxon>Metazoa</taxon>
        <taxon>Ecdysozoa</taxon>
        <taxon>Arthropoda</taxon>
        <taxon>Hexapoda</taxon>
        <taxon>Insecta</taxon>
        <taxon>Pterygota</taxon>
        <taxon>Neoptera</taxon>
        <taxon>Paraneoptera</taxon>
        <taxon>Hemiptera</taxon>
        <taxon>Auchenorrhyncha</taxon>
        <taxon>Membracoidea</taxon>
        <taxon>Cicadellidae</taxon>
        <taxon>Cicadellinae</taxon>
        <taxon>Proconiini</taxon>
        <taxon>Cuerna</taxon>
    </lineage>
</organism>
<proteinExistence type="predicted"/>
<sequence>MSTRSDTNADKILVRIRKSRIFPSESDLSQKSLERTSEPRDKISSDRDIFSYVVQTGDDRGIKDYGRVRLTRVGLEDEINKLAHKKRLGHGSKREGDQSSDDLRHITFLDEKSQRNIELPSLHSHSEVRGNMRYYLNFKGRLSVRSVIPANTEKMNSEHSKIEMVLSILDEVFSKIGRESEEISVGRDLKAIPSGINSVKCVVFPGLRERLKGEIREDPSTAIRKSDEKIAPKHKIEGISVLAKELSMPIKIFKNRPFLDTKAKVEQVLLQSDIFGSGTTLKYVAPTEIKPLKSVSDHFGSSETIISHDEVSHVNSPFEPRWCFGFNTDVQIVNLSTDKKSLILFANSQFPVLYDFHEGTMHFMQGHLNKITYLARNSTGSLLVSADSGSNSRVIIWDDRPCVVDVLDSVHPEGTILAGLSASG</sequence>